<dbReference type="HOGENOM" id="CLU_109783_0_0_10"/>
<dbReference type="STRING" id="388413.ALPR1_02685"/>
<evidence type="ECO:0000313" key="2">
    <source>
        <dbReference type="EMBL" id="EAZ82112.2"/>
    </source>
</evidence>
<evidence type="ECO:0000313" key="3">
    <source>
        <dbReference type="Proteomes" id="UP000003919"/>
    </source>
</evidence>
<keyword evidence="3" id="KW-1185">Reference proteome</keyword>
<sequence length="229" mass="25975">MIRNFNYKEKAMERISIYAWVFTLLVFSCGPRERIPKEAFEEVNKNMEIKRISEVEILESAMEWGDSLTTKAQKNLIENLQQAIADGGFGEAIKFCKTNATELENELSGNEEILIRRVSTKHRNPSNAPTEEEAMILEAYAYNSEQGLESDPNIQKIEGGEVFLYTKAIIFPGGLCNNCHGKPEVDISKSTLEVISSNYPEDMATGFRKGDLRGMWSVRIPKKEVVKRL</sequence>
<dbReference type="Pfam" id="PF11845">
    <property type="entry name" value="Tll0287-like"/>
    <property type="match status" value="1"/>
</dbReference>
<dbReference type="AlphaFoldDB" id="A3HVE0"/>
<dbReference type="eggNOG" id="COG3258">
    <property type="taxonomic scope" value="Bacteria"/>
</dbReference>
<dbReference type="EMBL" id="CM001023">
    <property type="protein sequence ID" value="EAZ82112.2"/>
    <property type="molecule type" value="Genomic_DNA"/>
</dbReference>
<evidence type="ECO:0000259" key="1">
    <source>
        <dbReference type="Pfam" id="PF11845"/>
    </source>
</evidence>
<comment type="caution">
    <text evidence="2">The sequence shown here is derived from an EMBL/GenBank/DDBJ whole genome shotgun (WGS) entry which is preliminary data.</text>
</comment>
<reference evidence="2 3" key="1">
    <citation type="journal article" date="2011" name="J. Bacteriol.">
        <title>Complete genome sequence of Algoriphagus sp. PR1, bacterial prey of a colony-forming choanoflagellate.</title>
        <authorList>
            <person name="Alegado R.A."/>
            <person name="Ferriera S."/>
            <person name="Nusbaum C."/>
            <person name="Young S.K."/>
            <person name="Zeng Q."/>
            <person name="Imamovic A."/>
            <person name="Fairclough S.R."/>
            <person name="King N."/>
        </authorList>
    </citation>
    <scope>NUCLEOTIDE SEQUENCE [LARGE SCALE GENOMIC DNA]</scope>
    <source>
        <strain evidence="2 3">PR1</strain>
    </source>
</reference>
<dbReference type="EMBL" id="AAXU02000001">
    <property type="protein sequence ID" value="EAZ82112.2"/>
    <property type="molecule type" value="Genomic_DNA"/>
</dbReference>
<accession>A3HVE0</accession>
<organism evidence="2 3">
    <name type="scientific">Algoriphagus machipongonensis</name>
    <dbReference type="NCBI Taxonomy" id="388413"/>
    <lineage>
        <taxon>Bacteria</taxon>
        <taxon>Pseudomonadati</taxon>
        <taxon>Bacteroidota</taxon>
        <taxon>Cytophagia</taxon>
        <taxon>Cytophagales</taxon>
        <taxon>Cyclobacteriaceae</taxon>
        <taxon>Algoriphagus</taxon>
    </lineage>
</organism>
<dbReference type="PROSITE" id="PS51257">
    <property type="entry name" value="PROKAR_LIPOPROTEIN"/>
    <property type="match status" value="1"/>
</dbReference>
<dbReference type="InterPro" id="IPR021796">
    <property type="entry name" value="Tll0287-like_dom"/>
</dbReference>
<proteinExistence type="predicted"/>
<name>A3HVE0_9BACT</name>
<gene>
    <name evidence="2" type="ORF">ALPR1_02685</name>
</gene>
<feature type="domain" description="Tll0287-like" evidence="1">
    <location>
        <begin position="76"/>
        <end position="221"/>
    </location>
</feature>
<protein>
    <submittedName>
        <fullName evidence="2">Cytochrome c</fullName>
    </submittedName>
</protein>
<dbReference type="Proteomes" id="UP000003919">
    <property type="component" value="Chromosome"/>
</dbReference>